<dbReference type="Proteomes" id="UP000242560">
    <property type="component" value="Unassembled WGS sequence"/>
</dbReference>
<protein>
    <recommendedName>
        <fullName evidence="4">Integral membrane protein</fullName>
    </recommendedName>
</protein>
<name>A0A1I3JE84_9FLAO</name>
<organism evidence="2 3">
    <name type="scientific">Kaistella treverensis</name>
    <dbReference type="NCBI Taxonomy" id="631455"/>
    <lineage>
        <taxon>Bacteria</taxon>
        <taxon>Pseudomonadati</taxon>
        <taxon>Bacteroidota</taxon>
        <taxon>Flavobacteriia</taxon>
        <taxon>Flavobacteriales</taxon>
        <taxon>Weeksellaceae</taxon>
        <taxon>Chryseobacterium group</taxon>
        <taxon>Kaistella</taxon>
    </lineage>
</organism>
<evidence type="ECO:0000313" key="2">
    <source>
        <dbReference type="EMBL" id="SFI58456.1"/>
    </source>
</evidence>
<keyword evidence="1" id="KW-1133">Transmembrane helix</keyword>
<gene>
    <name evidence="2" type="ORF">SAMN05421638_0113</name>
</gene>
<dbReference type="AlphaFoldDB" id="A0A1I3JE84"/>
<evidence type="ECO:0008006" key="4">
    <source>
        <dbReference type="Google" id="ProtNLM"/>
    </source>
</evidence>
<keyword evidence="1" id="KW-0812">Transmembrane</keyword>
<proteinExistence type="predicted"/>
<reference evidence="3" key="1">
    <citation type="submission" date="2016-10" db="EMBL/GenBank/DDBJ databases">
        <authorList>
            <person name="Varghese N."/>
            <person name="Submissions S."/>
        </authorList>
    </citation>
    <scope>NUCLEOTIDE SEQUENCE [LARGE SCALE GENOMIC DNA]</scope>
    <source>
        <strain evidence="3">DSM 22251</strain>
    </source>
</reference>
<evidence type="ECO:0000256" key="1">
    <source>
        <dbReference type="SAM" id="Phobius"/>
    </source>
</evidence>
<feature type="transmembrane region" description="Helical" evidence="1">
    <location>
        <begin position="5"/>
        <end position="26"/>
    </location>
</feature>
<evidence type="ECO:0000313" key="3">
    <source>
        <dbReference type="Proteomes" id="UP000242560"/>
    </source>
</evidence>
<feature type="transmembrane region" description="Helical" evidence="1">
    <location>
        <begin position="38"/>
        <end position="59"/>
    </location>
</feature>
<accession>A0A1I3JE84</accession>
<feature type="transmembrane region" description="Helical" evidence="1">
    <location>
        <begin position="71"/>
        <end position="89"/>
    </location>
</feature>
<feature type="transmembrane region" description="Helical" evidence="1">
    <location>
        <begin position="101"/>
        <end position="122"/>
    </location>
</feature>
<sequence>MKRTLLLIFLIVFGGVTLFMSSSVLFDWFGIREKKGNFVPIIVWANFVCGVLYFVAAIGILKTKKWAKDPLISALIILVIAFIFLFLHINNGGVYETKTVGAMTFRIAVTALLIFTTHKILIK</sequence>
<dbReference type="RefSeq" id="WP_089817724.1">
    <property type="nucleotide sequence ID" value="NZ_FORQ01000001.1"/>
</dbReference>
<dbReference type="EMBL" id="FORQ01000001">
    <property type="protein sequence ID" value="SFI58456.1"/>
    <property type="molecule type" value="Genomic_DNA"/>
</dbReference>
<keyword evidence="1" id="KW-0472">Membrane</keyword>
<keyword evidence="3" id="KW-1185">Reference proteome</keyword>